<accession>A0ABP9GVU9</accession>
<feature type="domain" description="Secretion system C-terminal sorting" evidence="3">
    <location>
        <begin position="364"/>
        <end position="436"/>
    </location>
</feature>
<keyword evidence="6" id="KW-1185">Reference proteome</keyword>
<evidence type="ECO:0000256" key="1">
    <source>
        <dbReference type="ARBA" id="ARBA00022729"/>
    </source>
</evidence>
<organism evidence="5 6">
    <name type="scientific">Algibacter agarivorans</name>
    <dbReference type="NCBI Taxonomy" id="1109741"/>
    <lineage>
        <taxon>Bacteria</taxon>
        <taxon>Pseudomonadati</taxon>
        <taxon>Bacteroidota</taxon>
        <taxon>Flavobacteriia</taxon>
        <taxon>Flavobacteriales</taxon>
        <taxon>Flavobacteriaceae</taxon>
        <taxon>Algibacter</taxon>
    </lineage>
</organism>
<dbReference type="NCBIfam" id="TIGR04183">
    <property type="entry name" value="Por_Secre_tail"/>
    <property type="match status" value="1"/>
</dbReference>
<feature type="signal peptide" evidence="2">
    <location>
        <begin position="1"/>
        <end position="22"/>
    </location>
</feature>
<feature type="domain" description="GEVED" evidence="4">
    <location>
        <begin position="88"/>
        <end position="179"/>
    </location>
</feature>
<feature type="domain" description="GEVED" evidence="4">
    <location>
        <begin position="251"/>
        <end position="344"/>
    </location>
</feature>
<evidence type="ECO:0000259" key="4">
    <source>
        <dbReference type="Pfam" id="PF20009"/>
    </source>
</evidence>
<keyword evidence="1 2" id="KW-0732">Signal</keyword>
<dbReference type="InterPro" id="IPR026444">
    <property type="entry name" value="Secre_tail"/>
</dbReference>
<feature type="chain" id="PRO_5045589770" description="Por secretion system C-terminal sorting domain-containing protein" evidence="2">
    <location>
        <begin position="23"/>
        <end position="437"/>
    </location>
</feature>
<evidence type="ECO:0000259" key="3">
    <source>
        <dbReference type="Pfam" id="PF18962"/>
    </source>
</evidence>
<name>A0ABP9GVU9_9FLAO</name>
<dbReference type="Proteomes" id="UP001501302">
    <property type="component" value="Unassembled WGS sequence"/>
</dbReference>
<evidence type="ECO:0000313" key="6">
    <source>
        <dbReference type="Proteomes" id="UP001501302"/>
    </source>
</evidence>
<dbReference type="InterPro" id="IPR045474">
    <property type="entry name" value="GEVED"/>
</dbReference>
<evidence type="ECO:0000313" key="5">
    <source>
        <dbReference type="EMBL" id="GAA4954526.1"/>
    </source>
</evidence>
<dbReference type="Pfam" id="PF18962">
    <property type="entry name" value="Por_Secre_tail"/>
    <property type="match status" value="1"/>
</dbReference>
<comment type="caution">
    <text evidence="5">The sequence shown here is derived from an EMBL/GenBank/DDBJ whole genome shotgun (WGS) entry which is preliminary data.</text>
</comment>
<dbReference type="Pfam" id="PF20009">
    <property type="entry name" value="GEVED"/>
    <property type="match status" value="2"/>
</dbReference>
<proteinExistence type="predicted"/>
<reference evidence="6" key="1">
    <citation type="journal article" date="2019" name="Int. J. Syst. Evol. Microbiol.">
        <title>The Global Catalogue of Microorganisms (GCM) 10K type strain sequencing project: providing services to taxonomists for standard genome sequencing and annotation.</title>
        <authorList>
            <consortium name="The Broad Institute Genomics Platform"/>
            <consortium name="The Broad Institute Genome Sequencing Center for Infectious Disease"/>
            <person name="Wu L."/>
            <person name="Ma J."/>
        </authorList>
    </citation>
    <scope>NUCLEOTIDE SEQUENCE [LARGE SCALE GENOMIC DNA]</scope>
    <source>
        <strain evidence="6">JCM 18285</strain>
    </source>
</reference>
<sequence>MKKITFKVLMFAVLTFNFNANAQHCVATGAGGYNVAAVVTTGGTTNIDYAGANGTDNYLSSAETVTVSAGETINIAITNENGWSRSIAYIDFNGDDDFDDAGERLPAFSAEKFYSGDPGETYNMDVTIPGVASLGSTKLRVLSGDAWAYNDDTSGVDPDGPGIPLSPCGVFGSASWKDFNIVITDPSCTVTGAGGYNVAAVVTTGGSTNIDYAGVNGTDNYLSSTETVTISAGATFNLAITNGNGWSRSIAYIDFNGDDDFDDAGERLPAFSAEKFYSGDPGETYDMDVAVPSGAIVGPAKMRILSGDAWAYNDDTSGADPDGPGIPLSPCGVFGSASWKDFNVQIEASLGVDDLSQNLQFSAYPNPLRGNSLNLRMNVQNENVNVKLYSITGKLIKQVNYKSFNKSESIDVSALFRGVYLLNVNTESGSLTKKIVK</sequence>
<gene>
    <name evidence="5" type="ORF">GCM10023314_30220</name>
</gene>
<protein>
    <recommendedName>
        <fullName evidence="7">Por secretion system C-terminal sorting domain-containing protein</fullName>
    </recommendedName>
</protein>
<evidence type="ECO:0000256" key="2">
    <source>
        <dbReference type="SAM" id="SignalP"/>
    </source>
</evidence>
<evidence type="ECO:0008006" key="7">
    <source>
        <dbReference type="Google" id="ProtNLM"/>
    </source>
</evidence>
<dbReference type="RefSeq" id="WP_345193527.1">
    <property type="nucleotide sequence ID" value="NZ_BAABJJ010000044.1"/>
</dbReference>
<dbReference type="EMBL" id="BAABJJ010000044">
    <property type="protein sequence ID" value="GAA4954526.1"/>
    <property type="molecule type" value="Genomic_DNA"/>
</dbReference>